<accession>A0A226X4M5</accession>
<dbReference type="GO" id="GO:0043448">
    <property type="term" value="P:alkane catabolic process"/>
    <property type="evidence" value="ECO:0007669"/>
    <property type="project" value="TreeGrafter"/>
</dbReference>
<evidence type="ECO:0000256" key="9">
    <source>
        <dbReference type="RuleBase" id="RU003820"/>
    </source>
</evidence>
<name>A0A226X4M5_CABSO</name>
<dbReference type="PANTHER" id="PTHR47627">
    <property type="entry name" value="RUBREDOXIN"/>
    <property type="match status" value="1"/>
</dbReference>
<evidence type="ECO:0000256" key="6">
    <source>
        <dbReference type="ARBA" id="ARBA00022723"/>
    </source>
</evidence>
<dbReference type="SUPFAM" id="SSF57802">
    <property type="entry name" value="Rubredoxin-like"/>
    <property type="match status" value="1"/>
</dbReference>
<comment type="similarity">
    <text evidence="4 9">Belongs to the rubredoxin family.</text>
</comment>
<evidence type="ECO:0000256" key="8">
    <source>
        <dbReference type="ARBA" id="ARBA00023004"/>
    </source>
</evidence>
<comment type="function">
    <text evidence="2">Involved in the hydrocarbon hydroxylating system, which transfers electrons from NADH to rubredoxin reductase and then through rubredoxin to alkane 1 monooxygenase.</text>
</comment>
<dbReference type="InterPro" id="IPR024934">
    <property type="entry name" value="Rubredoxin-like_dom"/>
</dbReference>
<dbReference type="GO" id="GO:0005506">
    <property type="term" value="F:iron ion binding"/>
    <property type="evidence" value="ECO:0007669"/>
    <property type="project" value="UniProtKB-UniRule"/>
</dbReference>
<dbReference type="Pfam" id="PF00301">
    <property type="entry name" value="Rubredoxin"/>
    <property type="match status" value="1"/>
</dbReference>
<keyword evidence="7 9" id="KW-0249">Electron transport</keyword>
<reference evidence="12" key="1">
    <citation type="submission" date="2017-01" db="EMBL/GenBank/DDBJ databases">
        <title>Genome Analysis of Deinococcus marmoris KOPRI26562.</title>
        <authorList>
            <person name="Kim J.H."/>
            <person name="Oh H.-M."/>
        </authorList>
    </citation>
    <scope>NUCLEOTIDE SEQUENCE [LARGE SCALE GENOMIC DNA]</scope>
    <source>
        <strain evidence="12">PAMC 26633</strain>
    </source>
</reference>
<evidence type="ECO:0000256" key="7">
    <source>
        <dbReference type="ARBA" id="ARBA00022982"/>
    </source>
</evidence>
<evidence type="ECO:0000259" key="10">
    <source>
        <dbReference type="PROSITE" id="PS50903"/>
    </source>
</evidence>
<comment type="cofactor">
    <cofactor evidence="1 9">
        <name>Fe(3+)</name>
        <dbReference type="ChEBI" id="CHEBI:29034"/>
    </cofactor>
</comment>
<feature type="domain" description="Rubredoxin-like" evidence="10">
    <location>
        <begin position="48"/>
        <end position="99"/>
    </location>
</feature>
<evidence type="ECO:0000256" key="5">
    <source>
        <dbReference type="ARBA" id="ARBA00022448"/>
    </source>
</evidence>
<dbReference type="PRINTS" id="PR00163">
    <property type="entry name" value="RUBREDOXIN"/>
</dbReference>
<evidence type="ECO:0000256" key="3">
    <source>
        <dbReference type="ARBA" id="ARBA00004933"/>
    </source>
</evidence>
<sequence>MRVAECFGRRARHIPEGELSGIEPWGRIFNDVLSNEKKESVVSEVLEYKSWVCLICGWIYNEEDGLPEEGIAAGTRFADIPDTWRCPLCDVGKDDFVAVEF</sequence>
<dbReference type="CDD" id="cd00730">
    <property type="entry name" value="rubredoxin"/>
    <property type="match status" value="1"/>
</dbReference>
<dbReference type="InterPro" id="IPR050526">
    <property type="entry name" value="Rubredoxin_ET"/>
</dbReference>
<dbReference type="Gene3D" id="2.20.28.10">
    <property type="match status" value="1"/>
</dbReference>
<organism evidence="11 12">
    <name type="scientific">Caballeronia sordidicola</name>
    <name type="common">Burkholderia sordidicola</name>
    <dbReference type="NCBI Taxonomy" id="196367"/>
    <lineage>
        <taxon>Bacteria</taxon>
        <taxon>Pseudomonadati</taxon>
        <taxon>Pseudomonadota</taxon>
        <taxon>Betaproteobacteria</taxon>
        <taxon>Burkholderiales</taxon>
        <taxon>Burkholderiaceae</taxon>
        <taxon>Caballeronia</taxon>
    </lineage>
</organism>
<evidence type="ECO:0000313" key="12">
    <source>
        <dbReference type="Proteomes" id="UP000214720"/>
    </source>
</evidence>
<evidence type="ECO:0000256" key="4">
    <source>
        <dbReference type="ARBA" id="ARBA00005337"/>
    </source>
</evidence>
<dbReference type="PANTHER" id="PTHR47627:SF1">
    <property type="entry name" value="RUBREDOXIN-1-RELATED"/>
    <property type="match status" value="1"/>
</dbReference>
<dbReference type="AlphaFoldDB" id="A0A226X4M5"/>
<comment type="caution">
    <text evidence="11">The sequence shown here is derived from an EMBL/GenBank/DDBJ whole genome shotgun (WGS) entry which is preliminary data.</text>
</comment>
<dbReference type="PROSITE" id="PS00202">
    <property type="entry name" value="RUBREDOXIN"/>
    <property type="match status" value="1"/>
</dbReference>
<dbReference type="InterPro" id="IPR024935">
    <property type="entry name" value="Rubredoxin_dom"/>
</dbReference>
<comment type="pathway">
    <text evidence="3">Hydrocarbon metabolism; alkane degradation.</text>
</comment>
<evidence type="ECO:0000313" key="11">
    <source>
        <dbReference type="EMBL" id="OXC78402.1"/>
    </source>
</evidence>
<gene>
    <name evidence="11" type="ORF">BSU04_11690</name>
</gene>
<evidence type="ECO:0000256" key="2">
    <source>
        <dbReference type="ARBA" id="ARBA00002792"/>
    </source>
</evidence>
<dbReference type="GO" id="GO:0009055">
    <property type="term" value="F:electron transfer activity"/>
    <property type="evidence" value="ECO:0007669"/>
    <property type="project" value="TreeGrafter"/>
</dbReference>
<protein>
    <recommendedName>
        <fullName evidence="9">Rubredoxin</fullName>
    </recommendedName>
</protein>
<dbReference type="InterPro" id="IPR018527">
    <property type="entry name" value="Rubredoxin_Fe_BS"/>
</dbReference>
<keyword evidence="5" id="KW-0813">Transport</keyword>
<dbReference type="EMBL" id="MTHB01000063">
    <property type="protein sequence ID" value="OXC78402.1"/>
    <property type="molecule type" value="Genomic_DNA"/>
</dbReference>
<dbReference type="FunFam" id="2.20.28.10:FF:000001">
    <property type="entry name" value="Rubredoxin"/>
    <property type="match status" value="1"/>
</dbReference>
<evidence type="ECO:0000256" key="1">
    <source>
        <dbReference type="ARBA" id="ARBA00001965"/>
    </source>
</evidence>
<keyword evidence="8 9" id="KW-0408">Iron</keyword>
<dbReference type="PROSITE" id="PS50903">
    <property type="entry name" value="RUBREDOXIN_LIKE"/>
    <property type="match status" value="1"/>
</dbReference>
<keyword evidence="6 9" id="KW-0479">Metal-binding</keyword>
<proteinExistence type="inferred from homology"/>
<dbReference type="Proteomes" id="UP000214720">
    <property type="component" value="Unassembled WGS sequence"/>
</dbReference>